<comment type="caution">
    <text evidence="2">The sequence shown here is derived from an EMBL/GenBank/DDBJ whole genome shotgun (WGS) entry which is preliminary data.</text>
</comment>
<evidence type="ECO:0000313" key="3">
    <source>
        <dbReference type="Proteomes" id="UP000003919"/>
    </source>
</evidence>
<evidence type="ECO:0000313" key="2">
    <source>
        <dbReference type="EMBL" id="EAZ82423.2"/>
    </source>
</evidence>
<keyword evidence="1" id="KW-1133">Transmembrane helix</keyword>
<feature type="transmembrane region" description="Helical" evidence="1">
    <location>
        <begin position="168"/>
        <end position="198"/>
    </location>
</feature>
<dbReference type="EMBL" id="AAXU02000001">
    <property type="protein sequence ID" value="EAZ82423.2"/>
    <property type="molecule type" value="Genomic_DNA"/>
</dbReference>
<feature type="transmembrane region" description="Helical" evidence="1">
    <location>
        <begin position="278"/>
        <end position="297"/>
    </location>
</feature>
<evidence type="ECO:0000256" key="1">
    <source>
        <dbReference type="SAM" id="Phobius"/>
    </source>
</evidence>
<keyword evidence="1" id="KW-0812">Transmembrane</keyword>
<sequence>MLVFLADSQFSEVKKNKNQGVRVVLLVSTLLCLCLILVGINRGFDVTDEGLYLLLINPVQENEGAFFNYDLFFKLIYQISSIDFGIIGSRLIRLISYSLGAFFCALFWKNIHEQEDFNWDVFMVSLLAIFGGYSFLPPSLSYNSLSVVLACIWLYCTSIKGEKLQKYICLGIVLALMAYVKITACISLSFLTILILLWRKELKLKGILFLVLPVPILELVFYFFLGESLLTRINTSLSIIQGRPDYDWYLLLKHNLVGIFWFSMVFLPGFILSKWIKINFKAKFFLLAVIVIIVFYFTKITAEWTHLVMLISAAFLSYVLGQIQWTKISSLHKQLILVLICIPFALHLGSNVYWMRLAIHYWLFWVLAILLVWPHFKEVTLGFSSTLATVAFILVFAGRWFQPFEGIPLWESNTKWEYRQGKNIYLSKEMVDVLRDLKEKTNVIPEGELIAVYRNAGWLVLLNRTSPFNPGIWDKEQLIFHFSKFPKGVEGIIYFPYQELPKLNLADYLVNRYQLKQGEMNLLVKKQ</sequence>
<protein>
    <recommendedName>
        <fullName evidence="4">Glycosyltransferase RgtA/B/C/D-like domain-containing protein</fullName>
    </recommendedName>
</protein>
<feature type="transmembrane region" description="Helical" evidence="1">
    <location>
        <begin position="382"/>
        <end position="401"/>
    </location>
</feature>
<dbReference type="AlphaFoldDB" id="A3HRF5"/>
<feature type="transmembrane region" description="Helical" evidence="1">
    <location>
        <begin position="304"/>
        <end position="323"/>
    </location>
</feature>
<feature type="transmembrane region" description="Helical" evidence="1">
    <location>
        <begin position="359"/>
        <end position="376"/>
    </location>
</feature>
<gene>
    <name evidence="2" type="ORF">ALPR1_09420</name>
</gene>
<keyword evidence="1" id="KW-0472">Membrane</keyword>
<proteinExistence type="predicted"/>
<evidence type="ECO:0008006" key="4">
    <source>
        <dbReference type="Google" id="ProtNLM"/>
    </source>
</evidence>
<dbReference type="Proteomes" id="UP000003919">
    <property type="component" value="Unassembled WGS sequence"/>
</dbReference>
<keyword evidence="3" id="KW-1185">Reference proteome</keyword>
<feature type="transmembrane region" description="Helical" evidence="1">
    <location>
        <begin position="117"/>
        <end position="134"/>
    </location>
</feature>
<feature type="transmembrane region" description="Helical" evidence="1">
    <location>
        <begin position="204"/>
        <end position="225"/>
    </location>
</feature>
<dbReference type="HOGENOM" id="CLU_516436_0_0_10"/>
<reference evidence="2 3" key="1">
    <citation type="journal article" date="2011" name="J. Bacteriol.">
        <title>Complete genome sequence of Algoriphagus sp. PR1, bacterial prey of a colony-forming choanoflagellate.</title>
        <authorList>
            <person name="Alegado R.A."/>
            <person name="Ferriera S."/>
            <person name="Nusbaum C."/>
            <person name="Young S.K."/>
            <person name="Zeng Q."/>
            <person name="Imamovic A."/>
            <person name="Fairclough S.R."/>
            <person name="King N."/>
        </authorList>
    </citation>
    <scope>NUCLEOTIDE SEQUENCE [LARGE SCALE GENOMIC DNA]</scope>
    <source>
        <strain evidence="2 3">PR1</strain>
    </source>
</reference>
<dbReference type="STRING" id="388413.ALPR1_09420"/>
<name>A3HRF5_9BACT</name>
<accession>A3HRF5</accession>
<feature type="transmembrane region" description="Helical" evidence="1">
    <location>
        <begin position="246"/>
        <end position="272"/>
    </location>
</feature>
<feature type="transmembrane region" description="Helical" evidence="1">
    <location>
        <begin position="91"/>
        <end position="108"/>
    </location>
</feature>
<organism evidence="2 3">
    <name type="scientific">Algoriphagus machipongonensis</name>
    <dbReference type="NCBI Taxonomy" id="388413"/>
    <lineage>
        <taxon>Bacteria</taxon>
        <taxon>Pseudomonadati</taxon>
        <taxon>Bacteroidota</taxon>
        <taxon>Cytophagia</taxon>
        <taxon>Cytophagales</taxon>
        <taxon>Cyclobacteriaceae</taxon>
        <taxon>Algoriphagus</taxon>
    </lineage>
</organism>
<dbReference type="eggNOG" id="ENOG5033S1V">
    <property type="taxonomic scope" value="Bacteria"/>
</dbReference>
<feature type="transmembrane region" description="Helical" evidence="1">
    <location>
        <begin position="335"/>
        <end position="354"/>
    </location>
</feature>
<feature type="transmembrane region" description="Helical" evidence="1">
    <location>
        <begin position="21"/>
        <end position="40"/>
    </location>
</feature>